<feature type="compositionally biased region" description="Acidic residues" evidence="1">
    <location>
        <begin position="296"/>
        <end position="335"/>
    </location>
</feature>
<dbReference type="OrthoDB" id="1448607at2"/>
<evidence type="ECO:0008006" key="5">
    <source>
        <dbReference type="Google" id="ProtNLM"/>
    </source>
</evidence>
<feature type="chain" id="PRO_5019214119" description="Lipoprotein" evidence="2">
    <location>
        <begin position="19"/>
        <end position="335"/>
    </location>
</feature>
<dbReference type="AlphaFoldDB" id="A0A428K6F3"/>
<evidence type="ECO:0000256" key="2">
    <source>
        <dbReference type="SAM" id="SignalP"/>
    </source>
</evidence>
<dbReference type="Pfam" id="PF19765">
    <property type="entry name" value="DUF6252"/>
    <property type="match status" value="1"/>
</dbReference>
<dbReference type="EMBL" id="RWBG01000001">
    <property type="protein sequence ID" value="RSK41860.1"/>
    <property type="molecule type" value="Genomic_DNA"/>
</dbReference>
<protein>
    <recommendedName>
        <fullName evidence="5">Lipoprotein</fullName>
    </recommendedName>
</protein>
<feature type="compositionally biased region" description="Acidic residues" evidence="1">
    <location>
        <begin position="274"/>
        <end position="289"/>
    </location>
</feature>
<dbReference type="GO" id="GO:0005509">
    <property type="term" value="F:calcium ion binding"/>
    <property type="evidence" value="ECO:0007669"/>
    <property type="project" value="InterPro"/>
</dbReference>
<organism evidence="3 4">
    <name type="scientific">Mangrovimonas spongiae</name>
    <dbReference type="NCBI Taxonomy" id="2494697"/>
    <lineage>
        <taxon>Bacteria</taxon>
        <taxon>Pseudomonadati</taxon>
        <taxon>Bacteroidota</taxon>
        <taxon>Flavobacteriia</taxon>
        <taxon>Flavobacteriales</taxon>
        <taxon>Flavobacteriaceae</taxon>
        <taxon>Mangrovimonas</taxon>
    </lineage>
</organism>
<sequence length="335" mass="36668">MKKFFALLLLSLVFVGCSDEVEFNSPAVQGKKDGNRWKALTYNATFDDNGRLVVTASNNYDDITLRVSSLSVGTEFVLGQNNVDMASLVNNQGDSFSTNNLPDGDTQVYPPEGIIKITRYNQAKNTVSGEFWFNAYNELGNETVNFNRGVFFDLPLPYTSSDVVSCEEAIIETQTAQEAYFNSDPATDPSYSAKCHAYMVALMQQQDSCVDETGMLQEVIDGLLCDDDDEDGVMTVLEDIDGDGNPENDDTDMDGTPNYLDTDDDGDTILTINEDVDVDGDFTNDDTDTDGIPNYLDDDDDGDGILTADEDANGDGDLTNDDTDMDGIPDYLDAE</sequence>
<dbReference type="InterPro" id="IPR046219">
    <property type="entry name" value="DUF6252"/>
</dbReference>
<accession>A0A428K6F3</accession>
<evidence type="ECO:0000313" key="3">
    <source>
        <dbReference type="EMBL" id="RSK41860.1"/>
    </source>
</evidence>
<dbReference type="Proteomes" id="UP000270620">
    <property type="component" value="Unassembled WGS sequence"/>
</dbReference>
<gene>
    <name evidence="3" type="ORF">EJA19_02970</name>
</gene>
<evidence type="ECO:0000256" key="1">
    <source>
        <dbReference type="SAM" id="MobiDB-lite"/>
    </source>
</evidence>
<evidence type="ECO:0000313" key="4">
    <source>
        <dbReference type="Proteomes" id="UP000270620"/>
    </source>
</evidence>
<feature type="compositionally biased region" description="Acidic residues" evidence="1">
    <location>
        <begin position="238"/>
        <end position="253"/>
    </location>
</feature>
<dbReference type="PROSITE" id="PS51257">
    <property type="entry name" value="PROKAR_LIPOPROTEIN"/>
    <property type="match status" value="1"/>
</dbReference>
<dbReference type="InterPro" id="IPR028974">
    <property type="entry name" value="TSP_type-3_rpt"/>
</dbReference>
<name>A0A428K6F3_9FLAO</name>
<dbReference type="Gene3D" id="4.10.1080.10">
    <property type="entry name" value="TSP type-3 repeat"/>
    <property type="match status" value="1"/>
</dbReference>
<dbReference type="RefSeq" id="WP_125466851.1">
    <property type="nucleotide sequence ID" value="NZ_RWBG01000001.1"/>
</dbReference>
<feature type="signal peptide" evidence="2">
    <location>
        <begin position="1"/>
        <end position="18"/>
    </location>
</feature>
<reference evidence="3 4" key="1">
    <citation type="submission" date="2018-12" db="EMBL/GenBank/DDBJ databases">
        <title>Mangrovimonas spongiae sp. nov., a novel member of the genus Mangrovimonas isolated from marine sponge.</title>
        <authorList>
            <person name="Zhuang L."/>
            <person name="Luo L."/>
        </authorList>
    </citation>
    <scope>NUCLEOTIDE SEQUENCE [LARGE SCALE GENOMIC DNA]</scope>
    <source>
        <strain evidence="3 4">HN-E26</strain>
    </source>
</reference>
<feature type="region of interest" description="Disordered" evidence="1">
    <location>
        <begin position="238"/>
        <end position="335"/>
    </location>
</feature>
<comment type="caution">
    <text evidence="3">The sequence shown here is derived from an EMBL/GenBank/DDBJ whole genome shotgun (WGS) entry which is preliminary data.</text>
</comment>
<keyword evidence="4" id="KW-1185">Reference proteome</keyword>
<keyword evidence="2" id="KW-0732">Signal</keyword>
<proteinExistence type="predicted"/>